<evidence type="ECO:0000313" key="3">
    <source>
        <dbReference type="Proteomes" id="UP000425960"/>
    </source>
</evidence>
<dbReference type="RefSeq" id="WP_155321548.1">
    <property type="nucleotide sequence ID" value="NZ_AP021876.1"/>
</dbReference>
<name>A0A5K7ZIF3_9BACT</name>
<dbReference type="Proteomes" id="UP000425960">
    <property type="component" value="Chromosome"/>
</dbReference>
<dbReference type="KEGG" id="dov:DSCO28_12270"/>
<sequence length="171" mass="19700">MLLRIIKTIFRCLIWMTIAFSIIFPLIFFFGAKPFGILEAKYDLFRGRYEIHGYGLIHGEPQYAPILKKYGVRYRHIAGCVITDFIIDSVASYNFAMKDAIERNLGLNLDEIWMSLYGTKCHWPTSEELHTAEEFGKTSSKKPVNGSQEFQTIMQTPIMRAALTFVQICLT</sequence>
<feature type="transmembrane region" description="Helical" evidence="1">
    <location>
        <begin position="12"/>
        <end position="32"/>
    </location>
</feature>
<keyword evidence="1" id="KW-0472">Membrane</keyword>
<reference evidence="2 3" key="1">
    <citation type="submission" date="2019-11" db="EMBL/GenBank/DDBJ databases">
        <title>Comparative genomics of hydrocarbon-degrading Desulfosarcina strains.</title>
        <authorList>
            <person name="Watanabe M."/>
            <person name="Kojima H."/>
            <person name="Fukui M."/>
        </authorList>
    </citation>
    <scope>NUCLEOTIDE SEQUENCE [LARGE SCALE GENOMIC DNA]</scope>
    <source>
        <strain evidence="2 3">28bB2T</strain>
    </source>
</reference>
<keyword evidence="1" id="KW-1133">Transmembrane helix</keyword>
<dbReference type="EMBL" id="AP021876">
    <property type="protein sequence ID" value="BBO80661.1"/>
    <property type="molecule type" value="Genomic_DNA"/>
</dbReference>
<proteinExistence type="predicted"/>
<protein>
    <submittedName>
        <fullName evidence="2">Uncharacterized protein</fullName>
    </submittedName>
</protein>
<keyword evidence="1" id="KW-0812">Transmembrane</keyword>
<accession>A0A5K7ZIF3</accession>
<organism evidence="2 3">
    <name type="scientific">Desulfosarcina ovata subsp. sediminis</name>
    <dbReference type="NCBI Taxonomy" id="885957"/>
    <lineage>
        <taxon>Bacteria</taxon>
        <taxon>Pseudomonadati</taxon>
        <taxon>Thermodesulfobacteriota</taxon>
        <taxon>Desulfobacteria</taxon>
        <taxon>Desulfobacterales</taxon>
        <taxon>Desulfosarcinaceae</taxon>
        <taxon>Desulfosarcina</taxon>
    </lineage>
</organism>
<evidence type="ECO:0000256" key="1">
    <source>
        <dbReference type="SAM" id="Phobius"/>
    </source>
</evidence>
<dbReference type="AlphaFoldDB" id="A0A5K7ZIF3"/>
<evidence type="ECO:0000313" key="2">
    <source>
        <dbReference type="EMBL" id="BBO80661.1"/>
    </source>
</evidence>
<gene>
    <name evidence="2" type="ORF">DSCO28_12270</name>
</gene>